<dbReference type="EMBL" id="FPKR01000002">
    <property type="protein sequence ID" value="SFZ72085.1"/>
    <property type="molecule type" value="Genomic_DNA"/>
</dbReference>
<name>A0A1K2H6N7_9NEIS</name>
<dbReference type="OrthoDB" id="9839175at2"/>
<sequence>MSDYLKLATLPSDQPWPPEAAHYPYRYEQLSEAPDWEHGVLASQTMELSNPAWTVFCRGCIPRLPADECLVLQAAVLMIFNGDRAKSCAQRLSPLPRTVDREIQALVNRNPSLVLAEIRLDVLSIKNALADWLGTLPPGQLGVARVYDWGKY</sequence>
<accession>A0A1K2H6N7</accession>
<proteinExistence type="predicted"/>
<evidence type="ECO:0000313" key="1">
    <source>
        <dbReference type="EMBL" id="SFZ72085.1"/>
    </source>
</evidence>
<organism evidence="1 2">
    <name type="scientific">Chitinimonas taiwanensis DSM 18899</name>
    <dbReference type="NCBI Taxonomy" id="1121279"/>
    <lineage>
        <taxon>Bacteria</taxon>
        <taxon>Pseudomonadati</taxon>
        <taxon>Pseudomonadota</taxon>
        <taxon>Betaproteobacteria</taxon>
        <taxon>Neisseriales</taxon>
        <taxon>Chitinibacteraceae</taxon>
        <taxon>Chitinimonas</taxon>
    </lineage>
</organism>
<dbReference type="RefSeq" id="WP_072427080.1">
    <property type="nucleotide sequence ID" value="NZ_FPKR01000002.1"/>
</dbReference>
<dbReference type="Proteomes" id="UP000186513">
    <property type="component" value="Unassembled WGS sequence"/>
</dbReference>
<reference evidence="1 2" key="1">
    <citation type="submission" date="2016-11" db="EMBL/GenBank/DDBJ databases">
        <authorList>
            <person name="Jaros S."/>
            <person name="Januszkiewicz K."/>
            <person name="Wedrychowicz H."/>
        </authorList>
    </citation>
    <scope>NUCLEOTIDE SEQUENCE [LARGE SCALE GENOMIC DNA]</scope>
    <source>
        <strain evidence="1 2">DSM 18899</strain>
    </source>
</reference>
<dbReference type="AlphaFoldDB" id="A0A1K2H6N7"/>
<evidence type="ECO:0000313" key="2">
    <source>
        <dbReference type="Proteomes" id="UP000186513"/>
    </source>
</evidence>
<keyword evidence="2" id="KW-1185">Reference proteome</keyword>
<dbReference type="STRING" id="1121279.SAMN02745887_00530"/>
<gene>
    <name evidence="1" type="ORF">SAMN02745887_00530</name>
</gene>
<protein>
    <submittedName>
        <fullName evidence="1">Uncharacterized protein</fullName>
    </submittedName>
</protein>